<protein>
    <submittedName>
        <fullName evidence="1">Uncharacterized protein</fullName>
    </submittedName>
</protein>
<evidence type="ECO:0000313" key="1">
    <source>
        <dbReference type="EMBL" id="CCC99391.1"/>
    </source>
</evidence>
<sequence length="87" mass="9473">MNAKLSKTTLTVNGKRAGIRIDAGPWIAGVPAETIKLRSKKGCFPAEFRRALVIENNSDGRTDYFEADSIRLLPGHPLYDTAKSLAA</sequence>
<accession>A0A9P1JT82</accession>
<gene>
    <name evidence="1" type="ORF">AZOBR_200096</name>
</gene>
<dbReference type="AlphaFoldDB" id="A0A9P1JT82"/>
<proteinExistence type="predicted"/>
<organism evidence="1 2">
    <name type="scientific">Azospirillum baldaniorum</name>
    <dbReference type="NCBI Taxonomy" id="1064539"/>
    <lineage>
        <taxon>Bacteria</taxon>
        <taxon>Pseudomonadati</taxon>
        <taxon>Pseudomonadota</taxon>
        <taxon>Alphaproteobacteria</taxon>
        <taxon>Rhodospirillales</taxon>
        <taxon>Azospirillaceae</taxon>
        <taxon>Azospirillum</taxon>
    </lineage>
</organism>
<name>A0A9P1JT82_9PROT</name>
<evidence type="ECO:0000313" key="2">
    <source>
        <dbReference type="Proteomes" id="UP000007319"/>
    </source>
</evidence>
<reference evidence="1 2" key="1">
    <citation type="journal article" date="2011" name="PLoS Genet.">
        <title>Azospirillum genomes reveal transition of bacteria from aquatic to terrestrial environments.</title>
        <authorList>
            <person name="Wisniewski-Dye F."/>
            <person name="Borziak K."/>
            <person name="Khalsa-Moyers G."/>
            <person name="Alexandre G."/>
            <person name="Sukharnikov L.O."/>
            <person name="Wuichet K."/>
            <person name="Hurst G.B."/>
            <person name="McDonald W.H."/>
            <person name="Robertson J.S."/>
            <person name="Barbe V."/>
            <person name="Calteau A."/>
            <person name="Rouy Z."/>
            <person name="Mangenot S."/>
            <person name="Prigent-Combaret C."/>
            <person name="Normand P."/>
            <person name="Boyer M."/>
            <person name="Siguier P."/>
            <person name="Dessaux Y."/>
            <person name="Elmerich C."/>
            <person name="Condemine G."/>
            <person name="Krishnen G."/>
            <person name="Kennedy I."/>
            <person name="Paterson A.H."/>
            <person name="Gonzalez V."/>
            <person name="Mavingui P."/>
            <person name="Zhulin I.B."/>
        </authorList>
    </citation>
    <scope>NUCLEOTIDE SEQUENCE [LARGE SCALE GENOMIC DNA]</scope>
    <source>
        <strain evidence="1 2">Sp245</strain>
    </source>
</reference>
<dbReference type="KEGG" id="abs:AZOBR_200096"/>
<keyword evidence="2" id="KW-1185">Reference proteome</keyword>
<dbReference type="Proteomes" id="UP000007319">
    <property type="component" value="Chromosome"/>
</dbReference>
<dbReference type="EMBL" id="HE577327">
    <property type="protein sequence ID" value="CCC99391.1"/>
    <property type="molecule type" value="Genomic_DNA"/>
</dbReference>